<dbReference type="AlphaFoldDB" id="W6K0D8"/>
<dbReference type="EMBL" id="CAJA01000441">
    <property type="protein sequence ID" value="CCH74912.1"/>
    <property type="molecule type" value="Genomic_DNA"/>
</dbReference>
<name>W6K0D8_9MICO</name>
<evidence type="ECO:0000313" key="2">
    <source>
        <dbReference type="EMBL" id="CCH74912.1"/>
    </source>
</evidence>
<dbReference type="STRING" id="1193182.BN11_4960010"/>
<reference evidence="2 3" key="1">
    <citation type="journal article" date="2013" name="ISME J.">
        <title>A metabolic model for members of the genus Tetrasphaera involved in enhanced biological phosphorus removal.</title>
        <authorList>
            <person name="Kristiansen R."/>
            <person name="Nguyen H.T.T."/>
            <person name="Saunders A.M."/>
            <person name="Nielsen J.L."/>
            <person name="Wimmer R."/>
            <person name="Le V.Q."/>
            <person name="McIlroy S.J."/>
            <person name="Petrovski S."/>
            <person name="Seviour R.J."/>
            <person name="Calteau A."/>
            <person name="Nielsen K.L."/>
            <person name="Nielsen P.H."/>
        </authorList>
    </citation>
    <scope>NUCLEOTIDE SEQUENCE [LARGE SCALE GENOMIC DNA]</scope>
    <source>
        <strain evidence="2 3">Ben110</strain>
    </source>
</reference>
<evidence type="ECO:0000256" key="1">
    <source>
        <dbReference type="SAM" id="MobiDB-lite"/>
    </source>
</evidence>
<proteinExistence type="predicted"/>
<gene>
    <name evidence="2" type="ORF">BN11_4960010</name>
</gene>
<organism evidence="2 3">
    <name type="scientific">Nostocoides australiense Ben110</name>
    <dbReference type="NCBI Taxonomy" id="1193182"/>
    <lineage>
        <taxon>Bacteria</taxon>
        <taxon>Bacillati</taxon>
        <taxon>Actinomycetota</taxon>
        <taxon>Actinomycetes</taxon>
        <taxon>Micrococcales</taxon>
        <taxon>Intrasporangiaceae</taxon>
        <taxon>Nostocoides</taxon>
    </lineage>
</organism>
<accession>W6K0D8</accession>
<sequence>MSVEQVAKALEVDPAEWQTEVA</sequence>
<dbReference type="Proteomes" id="UP000035763">
    <property type="component" value="Unassembled WGS sequence"/>
</dbReference>
<feature type="region of interest" description="Disordered" evidence="1">
    <location>
        <begin position="1"/>
        <end position="22"/>
    </location>
</feature>
<comment type="caution">
    <text evidence="2">The sequence shown here is derived from an EMBL/GenBank/DDBJ whole genome shotgun (WGS) entry which is preliminary data.</text>
</comment>
<keyword evidence="3" id="KW-1185">Reference proteome</keyword>
<protein>
    <submittedName>
        <fullName evidence="2">Uncharacterized protein</fullName>
    </submittedName>
</protein>
<evidence type="ECO:0000313" key="3">
    <source>
        <dbReference type="Proteomes" id="UP000035763"/>
    </source>
</evidence>